<evidence type="ECO:0000256" key="5">
    <source>
        <dbReference type="ARBA" id="ARBA00022692"/>
    </source>
</evidence>
<feature type="transmembrane region" description="Helical" evidence="11">
    <location>
        <begin position="266"/>
        <end position="287"/>
    </location>
</feature>
<dbReference type="GO" id="GO:0043048">
    <property type="term" value="P:dolichyl monophosphate biosynthetic process"/>
    <property type="evidence" value="ECO:0007669"/>
    <property type="project" value="TreeGrafter"/>
</dbReference>
<keyword evidence="9 11" id="KW-0472">Membrane</keyword>
<dbReference type="PANTHER" id="PTHR13205">
    <property type="entry name" value="TRANSMEMBRANE PROTEIN 15-RELATED"/>
    <property type="match status" value="1"/>
</dbReference>
<dbReference type="InterPro" id="IPR032974">
    <property type="entry name" value="Polypren_kinase"/>
</dbReference>
<evidence type="ECO:0000256" key="10">
    <source>
        <dbReference type="SAM" id="MobiDB-lite"/>
    </source>
</evidence>
<feature type="transmembrane region" description="Helical" evidence="11">
    <location>
        <begin position="739"/>
        <end position="755"/>
    </location>
</feature>
<comment type="subcellular location">
    <subcellularLocation>
        <location evidence="1">Endoplasmic reticulum membrane</location>
        <topology evidence="1">Multi-pass membrane protein</topology>
    </subcellularLocation>
</comment>
<accession>A0A9P4P0I6</accession>
<protein>
    <recommendedName>
        <fullName evidence="3">dolichol kinase</fullName>
        <ecNumber evidence="3">2.7.1.108</ecNumber>
    </recommendedName>
</protein>
<feature type="compositionally biased region" description="Polar residues" evidence="10">
    <location>
        <begin position="85"/>
        <end position="97"/>
    </location>
</feature>
<dbReference type="OrthoDB" id="377083at2759"/>
<dbReference type="GO" id="GO:0004168">
    <property type="term" value="F:dolichol kinase activity"/>
    <property type="evidence" value="ECO:0007669"/>
    <property type="project" value="UniProtKB-EC"/>
</dbReference>
<keyword evidence="6" id="KW-0418">Kinase</keyword>
<feature type="transmembrane region" description="Helical" evidence="11">
    <location>
        <begin position="824"/>
        <end position="843"/>
    </location>
</feature>
<comment type="caution">
    <text evidence="12">The sequence shown here is derived from an EMBL/GenBank/DDBJ whole genome shotgun (WGS) entry which is preliminary data.</text>
</comment>
<keyword evidence="7" id="KW-0256">Endoplasmic reticulum</keyword>
<dbReference type="EMBL" id="MU007014">
    <property type="protein sequence ID" value="KAF2435027.1"/>
    <property type="molecule type" value="Genomic_DNA"/>
</dbReference>
<feature type="region of interest" description="Disordered" evidence="10">
    <location>
        <begin position="116"/>
        <end position="137"/>
    </location>
</feature>
<proteinExistence type="inferred from homology"/>
<evidence type="ECO:0000256" key="1">
    <source>
        <dbReference type="ARBA" id="ARBA00004477"/>
    </source>
</evidence>
<dbReference type="GO" id="GO:0005789">
    <property type="term" value="C:endoplasmic reticulum membrane"/>
    <property type="evidence" value="ECO:0007669"/>
    <property type="project" value="UniProtKB-SubCell"/>
</dbReference>
<evidence type="ECO:0000256" key="3">
    <source>
        <dbReference type="ARBA" id="ARBA00012132"/>
    </source>
</evidence>
<dbReference type="Proteomes" id="UP000800235">
    <property type="component" value="Unassembled WGS sequence"/>
</dbReference>
<feature type="region of interest" description="Disordered" evidence="10">
    <location>
        <begin position="467"/>
        <end position="492"/>
    </location>
</feature>
<evidence type="ECO:0000256" key="7">
    <source>
        <dbReference type="ARBA" id="ARBA00022824"/>
    </source>
</evidence>
<feature type="compositionally biased region" description="Basic and acidic residues" evidence="10">
    <location>
        <begin position="1"/>
        <end position="12"/>
    </location>
</feature>
<evidence type="ECO:0000256" key="2">
    <source>
        <dbReference type="ARBA" id="ARBA00010794"/>
    </source>
</evidence>
<organism evidence="12 13">
    <name type="scientific">Tothia fuscella</name>
    <dbReference type="NCBI Taxonomy" id="1048955"/>
    <lineage>
        <taxon>Eukaryota</taxon>
        <taxon>Fungi</taxon>
        <taxon>Dikarya</taxon>
        <taxon>Ascomycota</taxon>
        <taxon>Pezizomycotina</taxon>
        <taxon>Dothideomycetes</taxon>
        <taxon>Pleosporomycetidae</taxon>
        <taxon>Venturiales</taxon>
        <taxon>Cylindrosympodiaceae</taxon>
        <taxon>Tothia</taxon>
    </lineage>
</organism>
<keyword evidence="5 11" id="KW-0812">Transmembrane</keyword>
<comment type="similarity">
    <text evidence="2">Belongs to the polyprenol kinase family.</text>
</comment>
<evidence type="ECO:0000256" key="9">
    <source>
        <dbReference type="ARBA" id="ARBA00023136"/>
    </source>
</evidence>
<feature type="transmembrane region" description="Helical" evidence="11">
    <location>
        <begin position="688"/>
        <end position="706"/>
    </location>
</feature>
<dbReference type="AlphaFoldDB" id="A0A9P4P0I6"/>
<gene>
    <name evidence="12" type="ORF">EJ08DRAFT_626316</name>
</gene>
<name>A0A9P4P0I6_9PEZI</name>
<feature type="region of interest" description="Disordered" evidence="10">
    <location>
        <begin position="550"/>
        <end position="570"/>
    </location>
</feature>
<evidence type="ECO:0000256" key="11">
    <source>
        <dbReference type="SAM" id="Phobius"/>
    </source>
</evidence>
<feature type="region of interest" description="Disordered" evidence="10">
    <location>
        <begin position="1"/>
        <end position="101"/>
    </location>
</feature>
<feature type="transmembrane region" description="Helical" evidence="11">
    <location>
        <begin position="784"/>
        <end position="804"/>
    </location>
</feature>
<evidence type="ECO:0000256" key="4">
    <source>
        <dbReference type="ARBA" id="ARBA00022679"/>
    </source>
</evidence>
<evidence type="ECO:0000313" key="12">
    <source>
        <dbReference type="EMBL" id="KAF2435027.1"/>
    </source>
</evidence>
<feature type="compositionally biased region" description="Basic and acidic residues" evidence="10">
    <location>
        <begin position="69"/>
        <end position="82"/>
    </location>
</feature>
<evidence type="ECO:0000313" key="13">
    <source>
        <dbReference type="Proteomes" id="UP000800235"/>
    </source>
</evidence>
<keyword evidence="4" id="KW-0808">Transferase</keyword>
<evidence type="ECO:0000256" key="8">
    <source>
        <dbReference type="ARBA" id="ARBA00022989"/>
    </source>
</evidence>
<reference evidence="12" key="1">
    <citation type="journal article" date="2020" name="Stud. Mycol.">
        <title>101 Dothideomycetes genomes: a test case for predicting lifestyles and emergence of pathogens.</title>
        <authorList>
            <person name="Haridas S."/>
            <person name="Albert R."/>
            <person name="Binder M."/>
            <person name="Bloem J."/>
            <person name="Labutti K."/>
            <person name="Salamov A."/>
            <person name="Andreopoulos B."/>
            <person name="Baker S."/>
            <person name="Barry K."/>
            <person name="Bills G."/>
            <person name="Bluhm B."/>
            <person name="Cannon C."/>
            <person name="Castanera R."/>
            <person name="Culley D."/>
            <person name="Daum C."/>
            <person name="Ezra D."/>
            <person name="Gonzalez J."/>
            <person name="Henrissat B."/>
            <person name="Kuo A."/>
            <person name="Liang C."/>
            <person name="Lipzen A."/>
            <person name="Lutzoni F."/>
            <person name="Magnuson J."/>
            <person name="Mondo S."/>
            <person name="Nolan M."/>
            <person name="Ohm R."/>
            <person name="Pangilinan J."/>
            <person name="Park H.-J."/>
            <person name="Ramirez L."/>
            <person name="Alfaro M."/>
            <person name="Sun H."/>
            <person name="Tritt A."/>
            <person name="Yoshinaga Y."/>
            <person name="Zwiers L.-H."/>
            <person name="Turgeon B."/>
            <person name="Goodwin S."/>
            <person name="Spatafora J."/>
            <person name="Crous P."/>
            <person name="Grigoriev I."/>
        </authorList>
    </citation>
    <scope>NUCLEOTIDE SEQUENCE</scope>
    <source>
        <strain evidence="12">CBS 130266</strain>
    </source>
</reference>
<sequence>MPNEHLRPHPAEDSPPSSAESHGRYGSRIRLASRSPHPYLRRGNHKTFSKEAATPPPGTPNHEAFTTGKETEEGVEGRDFRKPKSSSQLIFSPSESGTEADDEGYSYIKALPAPPLKPRKGLRDSRGAGVNGIFSPPLTPSVIEEDSHRFTMDSTSSSKKSDKIRSSTDEEIRIARAKFLKRRRAELIRRASEVALLAVLGVLTIREKHVWEALREWHRAELLAHILIVTLLFLLYPVRLIAYAWKRTAPRIQFWRSIRVPATFDPAPLLYPVFLPVLVALSLLATFPKVTLPNIVLGLSAFPPQLIPGMCNSTYCTTHWFISLIPLIVSEHTDIPSKVRAAKPYMLKSPPPEGPQPEIIACLFALHQSLLPILHHLTTTSLLPAELHLLSISLINVLLFSEAPQAIILSCILWVGGLGLIVLTAPVLRWAVALARVPRWRMRRAGRVIQARQSFISSLNQALTRSRSLSQRAVQSDGDDDEEDDHAEVEKPSLSLETLKEELMGSLKPNFFPSTNPETMSAVDSTPKTSFSKANNVATNTRRRRYTLPTVPATNTASRDAPKQRTSRSRPSLGQAFLSFTPRQANLRKWVYAIYVYIVMALLIFGPIRSLILRYALNGHEPFGWAIGYLFGNIRDVRFQIVNWNLENWIPFPSLDKDADVLSVHSYRGRAETWRLAVYGEANTRLGIAAYCLVVLAVGMTIVLRLSAVVEVDTRRKVFHGMMVAMLLPTTFIDPTFIALALGLILSIFLILDLLRASQLPPLSKPLAYFLTPYVDGRDLRGPVVVSHIFLLIGCAVPLWLSLAGMPTSGNEPWANWEIPTRDVSMISGVVCVGMGDAAASLIGRRYGRRKWPWSGGKSLEGSAAFAIAVTVGLTAGKIWLWLGEWEESDGKSCSLVGTVVKAAVSGCAASFMEAVLTGGNDNVVVPVALWVVVRAVSV</sequence>
<keyword evidence="13" id="KW-1185">Reference proteome</keyword>
<keyword evidence="8 11" id="KW-1133">Transmembrane helix</keyword>
<feature type="transmembrane region" description="Helical" evidence="11">
    <location>
        <begin position="407"/>
        <end position="434"/>
    </location>
</feature>
<feature type="transmembrane region" description="Helical" evidence="11">
    <location>
        <begin position="225"/>
        <end position="245"/>
    </location>
</feature>
<feature type="transmembrane region" description="Helical" evidence="11">
    <location>
        <begin position="590"/>
        <end position="608"/>
    </location>
</feature>
<feature type="compositionally biased region" description="Acidic residues" evidence="10">
    <location>
        <begin position="477"/>
        <end position="487"/>
    </location>
</feature>
<dbReference type="PANTHER" id="PTHR13205:SF15">
    <property type="entry name" value="DOLICHOL KINASE"/>
    <property type="match status" value="1"/>
</dbReference>
<dbReference type="EC" id="2.7.1.108" evidence="3"/>
<feature type="transmembrane region" description="Helical" evidence="11">
    <location>
        <begin position="864"/>
        <end position="883"/>
    </location>
</feature>
<evidence type="ECO:0000256" key="6">
    <source>
        <dbReference type="ARBA" id="ARBA00022777"/>
    </source>
</evidence>